<keyword evidence="4" id="KW-0560">Oxidoreductase</keyword>
<evidence type="ECO:0000313" key="6">
    <source>
        <dbReference type="EMBL" id="EAU41405.1"/>
    </source>
</evidence>
<sequence>MADIPDWYDDLDGTLRHALGELSAAVSDRGHGFRTFTVASVDANGEPSARVVVLRAFDRDSWQLRFHTDGRSRKVSEFAENGRVSLVFYDKGRKLQIRLGGRAEVHKIDPSDKNGLAAEAFTASLPMSRECYRIEPGPGTVLGAPDGYRHADVSQHKNGDIAADPGASHFAAVVVAFETAEVLYLASEGHRRSRFRDVGNGIHEGVWLTP</sequence>
<gene>
    <name evidence="6" type="ORF">FP2506_01520</name>
</gene>
<dbReference type="GO" id="GO:0010181">
    <property type="term" value="F:FMN binding"/>
    <property type="evidence" value="ECO:0007669"/>
    <property type="project" value="InterPro"/>
</dbReference>
<evidence type="ECO:0000256" key="1">
    <source>
        <dbReference type="ARBA" id="ARBA00001917"/>
    </source>
</evidence>
<dbReference type="Gene3D" id="2.30.110.10">
    <property type="entry name" value="Electron Transport, Fmn-binding Protein, Chain A"/>
    <property type="match status" value="1"/>
</dbReference>
<keyword evidence="2" id="KW-0285">Flavoprotein</keyword>
<evidence type="ECO:0000259" key="5">
    <source>
        <dbReference type="Pfam" id="PF12766"/>
    </source>
</evidence>
<evidence type="ECO:0000256" key="4">
    <source>
        <dbReference type="ARBA" id="ARBA00023002"/>
    </source>
</evidence>
<reference evidence="6 7" key="1">
    <citation type="journal article" date="2010" name="J. Bacteriol.">
        <title>Genome sequence of Fulvimarina pelagi HTCC2506T, a Mn(II)-oxidizing alphaproteobacterium possessing an aerobic anoxygenic photosynthetic gene cluster and Xanthorhodopsin.</title>
        <authorList>
            <person name="Kang I."/>
            <person name="Oh H.M."/>
            <person name="Lim S.I."/>
            <person name="Ferriera S."/>
            <person name="Giovannoni S.J."/>
            <person name="Cho J.C."/>
        </authorList>
    </citation>
    <scope>NUCLEOTIDE SEQUENCE [LARGE SCALE GENOMIC DNA]</scope>
    <source>
        <strain evidence="6 7">HTCC2506</strain>
    </source>
</reference>
<dbReference type="SUPFAM" id="SSF50475">
    <property type="entry name" value="FMN-binding split barrel"/>
    <property type="match status" value="1"/>
</dbReference>
<dbReference type="PANTHER" id="PTHR10851:SF3">
    <property type="entry name" value="PYRIDOXINE_PYRIDOXAMINE 5'-PHOSPHATE OXIDASE 2"/>
    <property type="match status" value="1"/>
</dbReference>
<dbReference type="STRING" id="217511.GCA_001463845_02238"/>
<evidence type="ECO:0000256" key="2">
    <source>
        <dbReference type="ARBA" id="ARBA00022630"/>
    </source>
</evidence>
<dbReference type="InterPro" id="IPR024624">
    <property type="entry name" value="Pyridox_Oxase_Alr4036_FMN-bd"/>
</dbReference>
<accession>Q0G1Z3</accession>
<dbReference type="AlphaFoldDB" id="Q0G1Z3"/>
<dbReference type="InterPro" id="IPR012349">
    <property type="entry name" value="Split_barrel_FMN-bd"/>
</dbReference>
<proteinExistence type="predicted"/>
<name>Q0G1Z3_9HYPH</name>
<dbReference type="GO" id="GO:0008615">
    <property type="term" value="P:pyridoxine biosynthetic process"/>
    <property type="evidence" value="ECO:0007669"/>
    <property type="project" value="InterPro"/>
</dbReference>
<dbReference type="GO" id="GO:0004733">
    <property type="term" value="F:pyridoxamine phosphate oxidase activity"/>
    <property type="evidence" value="ECO:0007669"/>
    <property type="project" value="InterPro"/>
</dbReference>
<dbReference type="InterPro" id="IPR000659">
    <property type="entry name" value="Pyridox_Oxase"/>
</dbReference>
<dbReference type="Pfam" id="PF12766">
    <property type="entry name" value="Pyridox_oxase_2"/>
    <property type="match status" value="1"/>
</dbReference>
<organism evidence="6 7">
    <name type="scientific">Fulvimarina pelagi HTCC2506</name>
    <dbReference type="NCBI Taxonomy" id="314231"/>
    <lineage>
        <taxon>Bacteria</taxon>
        <taxon>Pseudomonadati</taxon>
        <taxon>Pseudomonadota</taxon>
        <taxon>Alphaproteobacteria</taxon>
        <taxon>Hyphomicrobiales</taxon>
        <taxon>Aurantimonadaceae</taxon>
        <taxon>Fulvimarina</taxon>
    </lineage>
</organism>
<comment type="cofactor">
    <cofactor evidence="1">
        <name>FMN</name>
        <dbReference type="ChEBI" id="CHEBI:58210"/>
    </cofactor>
</comment>
<protein>
    <submittedName>
        <fullName evidence="6">Flavin Mononucleotide Binding Protein</fullName>
    </submittedName>
</protein>
<evidence type="ECO:0000256" key="3">
    <source>
        <dbReference type="ARBA" id="ARBA00022643"/>
    </source>
</evidence>
<dbReference type="PANTHER" id="PTHR10851">
    <property type="entry name" value="PYRIDOXINE-5-PHOSPHATE OXIDASE"/>
    <property type="match status" value="1"/>
</dbReference>
<keyword evidence="3" id="KW-0288">FMN</keyword>
<feature type="domain" description="Pyridoxamine 5'-phosphate oxidase Alr4036 family FMN-binding" evidence="5">
    <location>
        <begin position="24"/>
        <end position="106"/>
    </location>
</feature>
<dbReference type="eggNOG" id="COG5135">
    <property type="taxonomic scope" value="Bacteria"/>
</dbReference>
<keyword evidence="7" id="KW-1185">Reference proteome</keyword>
<dbReference type="Proteomes" id="UP000004310">
    <property type="component" value="Unassembled WGS sequence"/>
</dbReference>
<evidence type="ECO:0000313" key="7">
    <source>
        <dbReference type="Proteomes" id="UP000004310"/>
    </source>
</evidence>
<dbReference type="RefSeq" id="WP_007065454.1">
    <property type="nucleotide sequence ID" value="NZ_DS022272.1"/>
</dbReference>
<dbReference type="HOGENOM" id="CLU_058669_0_0_5"/>
<dbReference type="EMBL" id="AATP01000003">
    <property type="protein sequence ID" value="EAU41405.1"/>
    <property type="molecule type" value="Genomic_DNA"/>
</dbReference>
<comment type="caution">
    <text evidence="6">The sequence shown here is derived from an EMBL/GenBank/DDBJ whole genome shotgun (WGS) entry which is preliminary data.</text>
</comment>